<dbReference type="OrthoDB" id="2681442at2759"/>
<dbReference type="Gene3D" id="1.10.443.10">
    <property type="entry name" value="Intergrase catalytic core"/>
    <property type="match status" value="1"/>
</dbReference>
<dbReference type="GO" id="GO:0015074">
    <property type="term" value="P:DNA integration"/>
    <property type="evidence" value="ECO:0007669"/>
    <property type="project" value="InterPro"/>
</dbReference>
<dbReference type="Proteomes" id="UP000714275">
    <property type="component" value="Unassembled WGS sequence"/>
</dbReference>
<evidence type="ECO:0000313" key="3">
    <source>
        <dbReference type="EMBL" id="KAG1778206.1"/>
    </source>
</evidence>
<dbReference type="EMBL" id="JABBWD010000016">
    <property type="protein sequence ID" value="KAG1778206.1"/>
    <property type="molecule type" value="Genomic_DNA"/>
</dbReference>
<accession>A0A9P6ZFN5</accession>
<organism evidence="2 4">
    <name type="scientific">Suillus placidus</name>
    <dbReference type="NCBI Taxonomy" id="48579"/>
    <lineage>
        <taxon>Eukaryota</taxon>
        <taxon>Fungi</taxon>
        <taxon>Dikarya</taxon>
        <taxon>Basidiomycota</taxon>
        <taxon>Agaricomycotina</taxon>
        <taxon>Agaricomycetes</taxon>
        <taxon>Agaricomycetidae</taxon>
        <taxon>Boletales</taxon>
        <taxon>Suillineae</taxon>
        <taxon>Suillaceae</taxon>
        <taxon>Suillus</taxon>
    </lineage>
</organism>
<dbReference type="SUPFAM" id="SSF56349">
    <property type="entry name" value="DNA breaking-rejoining enzymes"/>
    <property type="match status" value="1"/>
</dbReference>
<dbReference type="InterPro" id="IPR011010">
    <property type="entry name" value="DNA_brk_join_enz"/>
</dbReference>
<evidence type="ECO:0000313" key="4">
    <source>
        <dbReference type="Proteomes" id="UP000714275"/>
    </source>
</evidence>
<evidence type="ECO:0000313" key="2">
    <source>
        <dbReference type="EMBL" id="KAG1760039.1"/>
    </source>
</evidence>
<dbReference type="AlphaFoldDB" id="A0A9P6ZFN5"/>
<proteinExistence type="predicted"/>
<dbReference type="GO" id="GO:0003677">
    <property type="term" value="F:DNA binding"/>
    <property type="evidence" value="ECO:0007669"/>
    <property type="project" value="InterPro"/>
</dbReference>
<keyword evidence="4" id="KW-1185">Reference proteome</keyword>
<dbReference type="GO" id="GO:0006310">
    <property type="term" value="P:DNA recombination"/>
    <property type="evidence" value="ECO:0007669"/>
    <property type="project" value="UniProtKB-KW"/>
</dbReference>
<evidence type="ECO:0000256" key="1">
    <source>
        <dbReference type="ARBA" id="ARBA00023172"/>
    </source>
</evidence>
<keyword evidence="1" id="KW-0233">DNA recombination</keyword>
<protein>
    <submittedName>
        <fullName evidence="2">Uncharacterized protein</fullName>
    </submittedName>
</protein>
<dbReference type="EMBL" id="JABBWD010000514">
    <property type="protein sequence ID" value="KAG1760039.1"/>
    <property type="molecule type" value="Genomic_DNA"/>
</dbReference>
<comment type="caution">
    <text evidence="2">The sequence shown here is derived from an EMBL/GenBank/DDBJ whole genome shotgun (WGS) entry which is preliminary data.</text>
</comment>
<dbReference type="InterPro" id="IPR013762">
    <property type="entry name" value="Integrase-like_cat_sf"/>
</dbReference>
<reference evidence="2" key="1">
    <citation type="journal article" date="2020" name="New Phytol.">
        <title>Comparative genomics reveals dynamic genome evolution in host specialist ectomycorrhizal fungi.</title>
        <authorList>
            <person name="Lofgren L.A."/>
            <person name="Nguyen N.H."/>
            <person name="Vilgalys R."/>
            <person name="Ruytinx J."/>
            <person name="Liao H.L."/>
            <person name="Branco S."/>
            <person name="Kuo A."/>
            <person name="LaButti K."/>
            <person name="Lipzen A."/>
            <person name="Andreopoulos W."/>
            <person name="Pangilinan J."/>
            <person name="Riley R."/>
            <person name="Hundley H."/>
            <person name="Na H."/>
            <person name="Barry K."/>
            <person name="Grigoriev I.V."/>
            <person name="Stajich J.E."/>
            <person name="Kennedy P.G."/>
        </authorList>
    </citation>
    <scope>NUCLEOTIDE SEQUENCE</scope>
    <source>
        <strain evidence="2">DOB743</strain>
    </source>
</reference>
<sequence length="193" mass="22289">MVPPSARRAKRPPVTIEALSILFDNLSFSDPFDCIINANIPQDAPLFKYRTSTNWSLLTRQVFISRCHNLWTVQGFLPMPGHAFRISRATELLLQDVHPDVVSSQGRWTSDSFLEYWRRIETILPFFISSSVNNDRFSNLDTVMDSDAQQHHNNIVPHVLPSLPKHFFPTFFFYATRTFIPANQNSSLTRLHL</sequence>
<name>A0A9P6ZFN5_9AGAM</name>
<gene>
    <name evidence="3" type="ORF">EV702DRAFT_1094731</name>
    <name evidence="2" type="ORF">EV702DRAFT_1174083</name>
</gene>